<dbReference type="InParanoid" id="A0A2P6NDP1"/>
<keyword evidence="2" id="KW-1185">Reference proteome</keyword>
<sequence length="41" mass="4583">MGSRLIRFKYLLLGERNSTTLGPSYSLENIATDLIRAESPV</sequence>
<comment type="caution">
    <text evidence="1">The sequence shown here is derived from an EMBL/GenBank/DDBJ whole genome shotgun (WGS) entry which is preliminary data.</text>
</comment>
<evidence type="ECO:0000313" key="1">
    <source>
        <dbReference type="EMBL" id="PRP82083.1"/>
    </source>
</evidence>
<gene>
    <name evidence="1" type="ORF">PROFUN_03773</name>
</gene>
<dbReference type="EMBL" id="MDYQ01000111">
    <property type="protein sequence ID" value="PRP82083.1"/>
    <property type="molecule type" value="Genomic_DNA"/>
</dbReference>
<name>A0A2P6NDP1_9EUKA</name>
<protein>
    <submittedName>
        <fullName evidence="1">Uncharacterized protein</fullName>
    </submittedName>
</protein>
<accession>A0A2P6NDP1</accession>
<dbReference type="AlphaFoldDB" id="A0A2P6NDP1"/>
<reference evidence="1 2" key="1">
    <citation type="journal article" date="2018" name="Genome Biol. Evol.">
        <title>Multiple Roots of Fruiting Body Formation in Amoebozoa.</title>
        <authorList>
            <person name="Hillmann F."/>
            <person name="Forbes G."/>
            <person name="Novohradska S."/>
            <person name="Ferling I."/>
            <person name="Riege K."/>
            <person name="Groth M."/>
            <person name="Westermann M."/>
            <person name="Marz M."/>
            <person name="Spaller T."/>
            <person name="Winckler T."/>
            <person name="Schaap P."/>
            <person name="Glockner G."/>
        </authorList>
    </citation>
    <scope>NUCLEOTIDE SEQUENCE [LARGE SCALE GENOMIC DNA]</scope>
    <source>
        <strain evidence="1 2">Jena</strain>
    </source>
</reference>
<proteinExistence type="predicted"/>
<evidence type="ECO:0000313" key="2">
    <source>
        <dbReference type="Proteomes" id="UP000241769"/>
    </source>
</evidence>
<organism evidence="1 2">
    <name type="scientific">Planoprotostelium fungivorum</name>
    <dbReference type="NCBI Taxonomy" id="1890364"/>
    <lineage>
        <taxon>Eukaryota</taxon>
        <taxon>Amoebozoa</taxon>
        <taxon>Evosea</taxon>
        <taxon>Variosea</taxon>
        <taxon>Cavosteliida</taxon>
        <taxon>Cavosteliaceae</taxon>
        <taxon>Planoprotostelium</taxon>
    </lineage>
</organism>
<dbReference type="Proteomes" id="UP000241769">
    <property type="component" value="Unassembled WGS sequence"/>
</dbReference>